<gene>
    <name evidence="1" type="ORF">BAE44_0020569</name>
</gene>
<evidence type="ECO:0000313" key="2">
    <source>
        <dbReference type="Proteomes" id="UP000095767"/>
    </source>
</evidence>
<organism evidence="1 2">
    <name type="scientific">Dichanthelium oligosanthes</name>
    <dbReference type="NCBI Taxonomy" id="888268"/>
    <lineage>
        <taxon>Eukaryota</taxon>
        <taxon>Viridiplantae</taxon>
        <taxon>Streptophyta</taxon>
        <taxon>Embryophyta</taxon>
        <taxon>Tracheophyta</taxon>
        <taxon>Spermatophyta</taxon>
        <taxon>Magnoliopsida</taxon>
        <taxon>Liliopsida</taxon>
        <taxon>Poales</taxon>
        <taxon>Poaceae</taxon>
        <taxon>PACMAD clade</taxon>
        <taxon>Panicoideae</taxon>
        <taxon>Panicodae</taxon>
        <taxon>Paniceae</taxon>
        <taxon>Dichantheliinae</taxon>
        <taxon>Dichanthelium</taxon>
    </lineage>
</organism>
<dbReference type="Proteomes" id="UP000095767">
    <property type="component" value="Unassembled WGS sequence"/>
</dbReference>
<proteinExistence type="predicted"/>
<sequence length="97" mass="10807">MASSANLGCISGSMLPNVSVLKKYQYASWDRHFSVRARVVPNFTTLSDRLVTMILLQLGTYRLEARYNLSHASLLRSPANSTTASNLSSLFDFDTLF</sequence>
<comment type="caution">
    <text evidence="1">The sequence shown here is derived from an EMBL/GenBank/DDBJ whole genome shotgun (WGS) entry which is preliminary data.</text>
</comment>
<dbReference type="AlphaFoldDB" id="A0A1E5UZW1"/>
<protein>
    <submittedName>
        <fullName evidence="1">Uncharacterized protein</fullName>
    </submittedName>
</protein>
<dbReference type="EMBL" id="LWDX02056636">
    <property type="protein sequence ID" value="OEL18411.1"/>
    <property type="molecule type" value="Genomic_DNA"/>
</dbReference>
<reference evidence="1 2" key="1">
    <citation type="submission" date="2016-09" db="EMBL/GenBank/DDBJ databases">
        <title>The draft genome of Dichanthelium oligosanthes: A C3 panicoid grass species.</title>
        <authorList>
            <person name="Studer A.J."/>
            <person name="Schnable J.C."/>
            <person name="Brutnell T.P."/>
        </authorList>
    </citation>
    <scope>NUCLEOTIDE SEQUENCE [LARGE SCALE GENOMIC DNA]</scope>
    <source>
        <strain evidence="2">cv. Kellogg 1175</strain>
        <tissue evidence="1">Leaf</tissue>
    </source>
</reference>
<name>A0A1E5UZW1_9POAL</name>
<accession>A0A1E5UZW1</accession>
<evidence type="ECO:0000313" key="1">
    <source>
        <dbReference type="EMBL" id="OEL18411.1"/>
    </source>
</evidence>
<keyword evidence="2" id="KW-1185">Reference proteome</keyword>